<gene>
    <name evidence="2" type="ORF">PP2015_1389</name>
</gene>
<dbReference type="PATRIC" id="fig|161398.10.peg.1415"/>
<reference evidence="2 3" key="1">
    <citation type="submission" date="2015-11" db="EMBL/GenBank/DDBJ databases">
        <authorList>
            <person name="Zhang Y."/>
            <person name="Guo Z."/>
        </authorList>
    </citation>
    <scope>NUCLEOTIDE SEQUENCE [LARGE SCALE GENOMIC DNA]</scope>
    <source>
        <strain evidence="2 3">KCTC 12086</strain>
    </source>
</reference>
<dbReference type="KEGG" id="pphe:PP2015_1389"/>
<evidence type="ECO:0008006" key="4">
    <source>
        <dbReference type="Google" id="ProtNLM"/>
    </source>
</evidence>
<dbReference type="EMBL" id="CP013187">
    <property type="protein sequence ID" value="ALO41895.1"/>
    <property type="molecule type" value="Genomic_DNA"/>
</dbReference>
<sequence length="150" mass="16929">MTKTFNHFFILVLSLLAIACSDSDTIIHESSEKSESYLPPQNCIDVSTCHLADGVTLWVNDNLRLKAESEFLIRLRVEQGRSFEIRSAKIDGKSMNMGYIPLFFSQINNDTYITQGIVGACDTDDMVWQVVIDYSIDDVIKQVSLTLPMI</sequence>
<feature type="chain" id="PRO_5006600913" description="Lipoprotein" evidence="1">
    <location>
        <begin position="20"/>
        <end position="150"/>
    </location>
</feature>
<dbReference type="PROSITE" id="PS51257">
    <property type="entry name" value="PROKAR_LIPOPROTEIN"/>
    <property type="match status" value="1"/>
</dbReference>
<name>A0A0S2K079_9GAMM</name>
<dbReference type="AlphaFoldDB" id="A0A0S2K079"/>
<dbReference type="OrthoDB" id="6238758at2"/>
<evidence type="ECO:0000313" key="2">
    <source>
        <dbReference type="EMBL" id="ALO41895.1"/>
    </source>
</evidence>
<accession>A0A0S2K079</accession>
<organism evidence="2 3">
    <name type="scientific">Pseudoalteromonas phenolica</name>
    <dbReference type="NCBI Taxonomy" id="161398"/>
    <lineage>
        <taxon>Bacteria</taxon>
        <taxon>Pseudomonadati</taxon>
        <taxon>Pseudomonadota</taxon>
        <taxon>Gammaproteobacteria</taxon>
        <taxon>Alteromonadales</taxon>
        <taxon>Pseudoalteromonadaceae</taxon>
        <taxon>Pseudoalteromonas</taxon>
    </lineage>
</organism>
<keyword evidence="3" id="KW-1185">Reference proteome</keyword>
<dbReference type="Proteomes" id="UP000061457">
    <property type="component" value="Chromosome I"/>
</dbReference>
<dbReference type="STRING" id="161398.PP2015_1389"/>
<keyword evidence="1" id="KW-0732">Signal</keyword>
<feature type="signal peptide" evidence="1">
    <location>
        <begin position="1"/>
        <end position="19"/>
    </location>
</feature>
<evidence type="ECO:0000313" key="3">
    <source>
        <dbReference type="Proteomes" id="UP000061457"/>
    </source>
</evidence>
<evidence type="ECO:0000256" key="1">
    <source>
        <dbReference type="SAM" id="SignalP"/>
    </source>
</evidence>
<proteinExistence type="predicted"/>
<dbReference type="RefSeq" id="WP_157599074.1">
    <property type="nucleotide sequence ID" value="NZ_CP013187.1"/>
</dbReference>
<protein>
    <recommendedName>
        <fullName evidence="4">Lipoprotein</fullName>
    </recommendedName>
</protein>